<comment type="caution">
    <text evidence="1">The sequence shown here is derived from an EMBL/GenBank/DDBJ whole genome shotgun (WGS) entry which is preliminary data.</text>
</comment>
<dbReference type="RefSeq" id="WP_190578058.1">
    <property type="nucleotide sequence ID" value="NZ_CAWPQU010000005.1"/>
</dbReference>
<keyword evidence="2" id="KW-1185">Reference proteome</keyword>
<evidence type="ECO:0000313" key="1">
    <source>
        <dbReference type="EMBL" id="MBD2317198.1"/>
    </source>
</evidence>
<gene>
    <name evidence="1" type="ORF">H6G05_10120</name>
</gene>
<sequence>MKPILVFPAPSALETPKSVFESPPLADFQKPIFIMRIAALFGLILTNSLNQSYNSEFGIPKL</sequence>
<protein>
    <submittedName>
        <fullName evidence="1">Uncharacterized protein</fullName>
    </submittedName>
</protein>
<evidence type="ECO:0000313" key="2">
    <source>
        <dbReference type="Proteomes" id="UP000618445"/>
    </source>
</evidence>
<reference evidence="1 2" key="1">
    <citation type="journal article" date="2020" name="ISME J.">
        <title>Comparative genomics reveals insights into cyanobacterial evolution and habitat adaptation.</title>
        <authorList>
            <person name="Chen M.Y."/>
            <person name="Teng W.K."/>
            <person name="Zhao L."/>
            <person name="Hu C.X."/>
            <person name="Zhou Y.K."/>
            <person name="Han B.P."/>
            <person name="Song L.R."/>
            <person name="Shu W.S."/>
        </authorList>
    </citation>
    <scope>NUCLEOTIDE SEQUENCE [LARGE SCALE GENOMIC DNA]</scope>
    <source>
        <strain evidence="1 2">FACHB-1050</strain>
    </source>
</reference>
<dbReference type="Proteomes" id="UP000618445">
    <property type="component" value="Unassembled WGS sequence"/>
</dbReference>
<proteinExistence type="predicted"/>
<organism evidence="1 2">
    <name type="scientific">Phormidium tenue FACHB-1050</name>
    <dbReference type="NCBI Taxonomy" id="2692857"/>
    <lineage>
        <taxon>Bacteria</taxon>
        <taxon>Bacillati</taxon>
        <taxon>Cyanobacteriota</taxon>
        <taxon>Cyanophyceae</taxon>
        <taxon>Oscillatoriophycideae</taxon>
        <taxon>Oscillatoriales</taxon>
        <taxon>Oscillatoriaceae</taxon>
        <taxon>Phormidium</taxon>
    </lineage>
</organism>
<dbReference type="EMBL" id="JACJQY010000013">
    <property type="protein sequence ID" value="MBD2317198.1"/>
    <property type="molecule type" value="Genomic_DNA"/>
</dbReference>
<name>A0ABR8C8V7_9CYAN</name>
<accession>A0ABR8C8V7</accession>